<reference evidence="2 3" key="1">
    <citation type="submission" date="2021-06" db="EMBL/GenBank/DDBJ databases">
        <title>Caerostris darwini draft genome.</title>
        <authorList>
            <person name="Kono N."/>
            <person name="Arakawa K."/>
        </authorList>
    </citation>
    <scope>NUCLEOTIDE SEQUENCE [LARGE SCALE GENOMIC DNA]</scope>
</reference>
<keyword evidence="3" id="KW-1185">Reference proteome</keyword>
<dbReference type="AlphaFoldDB" id="A0AAV4Q509"/>
<proteinExistence type="predicted"/>
<sequence>MSTNRRKVSFYECTQIHRSPNTCQASGMSKFPNSAEKYPQLNESHYLAIPRMMTQFWNICIPFSNIRVYFIIFWSSSSLMTAGDGSQVRSLSSPKWQNGSFSSKAQVTSRA</sequence>
<protein>
    <submittedName>
        <fullName evidence="2">Uncharacterized protein</fullName>
    </submittedName>
</protein>
<evidence type="ECO:0000313" key="3">
    <source>
        <dbReference type="Proteomes" id="UP001054837"/>
    </source>
</evidence>
<organism evidence="2 3">
    <name type="scientific">Caerostris darwini</name>
    <dbReference type="NCBI Taxonomy" id="1538125"/>
    <lineage>
        <taxon>Eukaryota</taxon>
        <taxon>Metazoa</taxon>
        <taxon>Ecdysozoa</taxon>
        <taxon>Arthropoda</taxon>
        <taxon>Chelicerata</taxon>
        <taxon>Arachnida</taxon>
        <taxon>Araneae</taxon>
        <taxon>Araneomorphae</taxon>
        <taxon>Entelegynae</taxon>
        <taxon>Araneoidea</taxon>
        <taxon>Araneidae</taxon>
        <taxon>Caerostris</taxon>
    </lineage>
</organism>
<gene>
    <name evidence="2" type="ORF">CDAR_99231</name>
</gene>
<dbReference type="Proteomes" id="UP001054837">
    <property type="component" value="Unassembled WGS sequence"/>
</dbReference>
<evidence type="ECO:0000313" key="2">
    <source>
        <dbReference type="EMBL" id="GIY03272.1"/>
    </source>
</evidence>
<evidence type="ECO:0000256" key="1">
    <source>
        <dbReference type="SAM" id="MobiDB-lite"/>
    </source>
</evidence>
<dbReference type="EMBL" id="BPLQ01003787">
    <property type="protein sequence ID" value="GIY03272.1"/>
    <property type="molecule type" value="Genomic_DNA"/>
</dbReference>
<comment type="caution">
    <text evidence="2">The sequence shown here is derived from an EMBL/GenBank/DDBJ whole genome shotgun (WGS) entry which is preliminary data.</text>
</comment>
<feature type="region of interest" description="Disordered" evidence="1">
    <location>
        <begin position="90"/>
        <end position="111"/>
    </location>
</feature>
<accession>A0AAV4Q509</accession>
<name>A0AAV4Q509_9ARAC</name>